<dbReference type="RefSeq" id="WP_025253615.1">
    <property type="nucleotide sequence ID" value="NZ_CP004353.1"/>
</dbReference>
<evidence type="ECO:0000313" key="2">
    <source>
        <dbReference type="EMBL" id="AHI23629.1"/>
    </source>
</evidence>
<name>W5Y3Z1_9CORY</name>
<feature type="transmembrane region" description="Helical" evidence="1">
    <location>
        <begin position="117"/>
        <end position="138"/>
    </location>
</feature>
<dbReference type="STRING" id="1224164.B843_11255"/>
<dbReference type="Proteomes" id="UP000019222">
    <property type="component" value="Chromosome"/>
</dbReference>
<dbReference type="PATRIC" id="fig|1224164.3.peg.2269"/>
<dbReference type="AlphaFoldDB" id="W5Y3Z1"/>
<feature type="transmembrane region" description="Helical" evidence="1">
    <location>
        <begin position="92"/>
        <end position="111"/>
    </location>
</feature>
<keyword evidence="1" id="KW-0812">Transmembrane</keyword>
<keyword evidence="1" id="KW-1133">Transmembrane helix</keyword>
<keyword evidence="3" id="KW-1185">Reference proteome</keyword>
<reference evidence="2 3" key="1">
    <citation type="submission" date="2013-02" db="EMBL/GenBank/DDBJ databases">
        <title>The complete genome sequence of Corynebacterium vitaeruminis DSM 20294.</title>
        <authorList>
            <person name="Ruckert C."/>
            <person name="Albersmeier A."/>
            <person name="Kalinowski J."/>
        </authorList>
    </citation>
    <scope>NUCLEOTIDE SEQUENCE [LARGE SCALE GENOMIC DNA]</scope>
    <source>
        <strain evidence="3">ATCC 10234</strain>
    </source>
</reference>
<gene>
    <name evidence="2" type="ORF">B843_11255</name>
</gene>
<feature type="transmembrane region" description="Helical" evidence="1">
    <location>
        <begin position="58"/>
        <end position="80"/>
    </location>
</feature>
<evidence type="ECO:0000256" key="1">
    <source>
        <dbReference type="SAM" id="Phobius"/>
    </source>
</evidence>
<protein>
    <submittedName>
        <fullName evidence="2">Uncharacterized protein</fullName>
    </submittedName>
</protein>
<dbReference type="EMBL" id="CP004353">
    <property type="protein sequence ID" value="AHI23629.1"/>
    <property type="molecule type" value="Genomic_DNA"/>
</dbReference>
<sequence length="139" mass="14498">MSKELTPQQQALLARLVGPTARDKRRLTGQLAWRLWVVVLVTGAVAAAFLFSRLSTPIGGSLATISGLSAPLALLATACWALRVPIDRLPRILLWLGVAGDIVGVLGLVVAPGQPALIVVLALGVWFTLVGLVSGMLAS</sequence>
<dbReference type="eggNOG" id="ENOG5031MQC">
    <property type="taxonomic scope" value="Bacteria"/>
</dbReference>
<dbReference type="HOGENOM" id="CLU_1841783_0_0_11"/>
<dbReference type="KEGG" id="cvt:B843_11255"/>
<evidence type="ECO:0000313" key="3">
    <source>
        <dbReference type="Proteomes" id="UP000019222"/>
    </source>
</evidence>
<organism evidence="2 3">
    <name type="scientific">Corynebacterium vitaeruminis DSM 20294</name>
    <dbReference type="NCBI Taxonomy" id="1224164"/>
    <lineage>
        <taxon>Bacteria</taxon>
        <taxon>Bacillati</taxon>
        <taxon>Actinomycetota</taxon>
        <taxon>Actinomycetes</taxon>
        <taxon>Mycobacteriales</taxon>
        <taxon>Corynebacteriaceae</taxon>
        <taxon>Corynebacterium</taxon>
    </lineage>
</organism>
<feature type="transmembrane region" description="Helical" evidence="1">
    <location>
        <begin position="31"/>
        <end position="52"/>
    </location>
</feature>
<proteinExistence type="predicted"/>
<accession>W5Y3Z1</accession>
<keyword evidence="1" id="KW-0472">Membrane</keyword>